<organism evidence="3 4">
    <name type="scientific">Alsobacter metallidurans</name>
    <dbReference type="NCBI Taxonomy" id="340221"/>
    <lineage>
        <taxon>Bacteria</taxon>
        <taxon>Pseudomonadati</taxon>
        <taxon>Pseudomonadota</taxon>
        <taxon>Alphaproteobacteria</taxon>
        <taxon>Hyphomicrobiales</taxon>
        <taxon>Alsobacteraceae</taxon>
        <taxon>Alsobacter</taxon>
    </lineage>
</organism>
<dbReference type="PANTHER" id="PTHR23028:SF131">
    <property type="entry name" value="BLR2367 PROTEIN"/>
    <property type="match status" value="1"/>
</dbReference>
<keyword evidence="4" id="KW-1185">Reference proteome</keyword>
<feature type="domain" description="Acyltransferase 3" evidence="2">
    <location>
        <begin position="4"/>
        <end position="297"/>
    </location>
</feature>
<comment type="caution">
    <text evidence="3">The sequence shown here is derived from an EMBL/GenBank/DDBJ whole genome shotgun (WGS) entry which is preliminary data.</text>
</comment>
<dbReference type="Proteomes" id="UP000603912">
    <property type="component" value="Unassembled WGS sequence"/>
</dbReference>
<feature type="transmembrane region" description="Helical" evidence="1">
    <location>
        <begin position="112"/>
        <end position="133"/>
    </location>
</feature>
<evidence type="ECO:0000259" key="2">
    <source>
        <dbReference type="Pfam" id="PF01757"/>
    </source>
</evidence>
<dbReference type="InterPro" id="IPR002656">
    <property type="entry name" value="Acyl_transf_3_dom"/>
</dbReference>
<proteinExistence type="predicted"/>
<reference evidence="3" key="2">
    <citation type="submission" date="2020-09" db="EMBL/GenBank/DDBJ databases">
        <authorList>
            <person name="Sun Q."/>
            <person name="Zhou Y."/>
        </authorList>
    </citation>
    <scope>NUCLEOTIDE SEQUENCE</scope>
    <source>
        <strain evidence="3">CGMCC 1.12214</strain>
    </source>
</reference>
<feature type="transmembrane region" description="Helical" evidence="1">
    <location>
        <begin position="208"/>
        <end position="230"/>
    </location>
</feature>
<evidence type="ECO:0000313" key="4">
    <source>
        <dbReference type="Proteomes" id="UP000603912"/>
    </source>
</evidence>
<reference evidence="3" key="1">
    <citation type="journal article" date="2014" name="Int. J. Syst. Evol. Microbiol.">
        <title>Complete genome sequence of Corynebacterium casei LMG S-19264T (=DSM 44701T), isolated from a smear-ripened cheese.</title>
        <authorList>
            <consortium name="US DOE Joint Genome Institute (JGI-PGF)"/>
            <person name="Walter F."/>
            <person name="Albersmeier A."/>
            <person name="Kalinowski J."/>
            <person name="Ruckert C."/>
        </authorList>
    </citation>
    <scope>NUCLEOTIDE SEQUENCE</scope>
    <source>
        <strain evidence="3">CGMCC 1.12214</strain>
    </source>
</reference>
<feature type="transmembrane region" description="Helical" evidence="1">
    <location>
        <begin position="278"/>
        <end position="298"/>
    </location>
</feature>
<name>A0A917MKD0_9HYPH</name>
<keyword evidence="3" id="KW-0012">Acyltransferase</keyword>
<keyword evidence="1" id="KW-0472">Membrane</keyword>
<dbReference type="GO" id="GO:0000271">
    <property type="term" value="P:polysaccharide biosynthetic process"/>
    <property type="evidence" value="ECO:0007669"/>
    <property type="project" value="TreeGrafter"/>
</dbReference>
<feature type="transmembrane region" description="Helical" evidence="1">
    <location>
        <begin position="83"/>
        <end position="105"/>
    </location>
</feature>
<evidence type="ECO:0000313" key="3">
    <source>
        <dbReference type="EMBL" id="GGH31981.1"/>
    </source>
</evidence>
<dbReference type="PANTHER" id="PTHR23028">
    <property type="entry name" value="ACETYLTRANSFERASE"/>
    <property type="match status" value="1"/>
</dbReference>
<dbReference type="EMBL" id="BMES01000003">
    <property type="protein sequence ID" value="GGH31981.1"/>
    <property type="molecule type" value="Genomic_DNA"/>
</dbReference>
<evidence type="ECO:0000256" key="1">
    <source>
        <dbReference type="SAM" id="Phobius"/>
    </source>
</evidence>
<accession>A0A917MKD0</accession>
<keyword evidence="3" id="KW-0808">Transferase</keyword>
<feature type="transmembrane region" description="Helical" evidence="1">
    <location>
        <begin position="237"/>
        <end position="258"/>
    </location>
</feature>
<feature type="transmembrane region" description="Helical" evidence="1">
    <location>
        <begin position="183"/>
        <end position="202"/>
    </location>
</feature>
<dbReference type="GO" id="GO:0016747">
    <property type="term" value="F:acyltransferase activity, transferring groups other than amino-acyl groups"/>
    <property type="evidence" value="ECO:0007669"/>
    <property type="project" value="InterPro"/>
</dbReference>
<dbReference type="AlphaFoldDB" id="A0A917MKD0"/>
<feature type="transmembrane region" description="Helical" evidence="1">
    <location>
        <begin position="36"/>
        <end position="63"/>
    </location>
</feature>
<feature type="transmembrane region" description="Helical" evidence="1">
    <location>
        <begin position="153"/>
        <end position="171"/>
    </location>
</feature>
<sequence>MHIGDIGVEIFFVISGFVIPFSAANSRPGQFLLKRFIRIYPAVLVSSFIAFGALCLASGNAASHIPALLRSLTLLPVGPWIDGVLWSLAVEIVFYCVIAFLIPLGARGRLMLAAWLGISSAVFTLAVAAVFYLDLHGLQQEAASSAIRYYWKISLVRHGVFFALGMLIHDLSHGNSDRSKRTCAIALTAVGAFQIVLFQHLSAPSIELAAASSVIKAGIWLLAIAALVVCIRRRAEIASLVGPWAGTVTSLGLLSYTLYLNHYTVGGVVGSALVAHGYNSVATLIITTSTILAISIWVQTGPERHLQDKLKQLLLARRVALART</sequence>
<keyword evidence="1" id="KW-1133">Transmembrane helix</keyword>
<dbReference type="InterPro" id="IPR050879">
    <property type="entry name" value="Acyltransferase_3"/>
</dbReference>
<feature type="transmembrane region" description="Helical" evidence="1">
    <location>
        <begin position="6"/>
        <end position="24"/>
    </location>
</feature>
<protein>
    <submittedName>
        <fullName evidence="3">Acyltransferase</fullName>
    </submittedName>
</protein>
<dbReference type="Pfam" id="PF01757">
    <property type="entry name" value="Acyl_transf_3"/>
    <property type="match status" value="1"/>
</dbReference>
<dbReference type="GO" id="GO:0016020">
    <property type="term" value="C:membrane"/>
    <property type="evidence" value="ECO:0007669"/>
    <property type="project" value="TreeGrafter"/>
</dbReference>
<gene>
    <name evidence="3" type="ORF">GCM10007036_43540</name>
</gene>
<keyword evidence="1" id="KW-0812">Transmembrane</keyword>